<proteinExistence type="predicted"/>
<dbReference type="InterPro" id="IPR001810">
    <property type="entry name" value="F-box_dom"/>
</dbReference>
<evidence type="ECO:0000313" key="4">
    <source>
        <dbReference type="Proteomes" id="UP000521943"/>
    </source>
</evidence>
<organism evidence="3 4">
    <name type="scientific">Ephemerocybe angulata</name>
    <dbReference type="NCBI Taxonomy" id="980116"/>
    <lineage>
        <taxon>Eukaryota</taxon>
        <taxon>Fungi</taxon>
        <taxon>Dikarya</taxon>
        <taxon>Basidiomycota</taxon>
        <taxon>Agaricomycotina</taxon>
        <taxon>Agaricomycetes</taxon>
        <taxon>Agaricomycetidae</taxon>
        <taxon>Agaricales</taxon>
        <taxon>Agaricineae</taxon>
        <taxon>Psathyrellaceae</taxon>
        <taxon>Ephemerocybe</taxon>
    </lineage>
</organism>
<dbReference type="Proteomes" id="UP000521943">
    <property type="component" value="Unassembled WGS sequence"/>
</dbReference>
<evidence type="ECO:0000256" key="1">
    <source>
        <dbReference type="SAM" id="MobiDB-lite"/>
    </source>
</evidence>
<dbReference type="PROSITE" id="PS50181">
    <property type="entry name" value="FBOX"/>
    <property type="match status" value="1"/>
</dbReference>
<evidence type="ECO:0000313" key="3">
    <source>
        <dbReference type="EMBL" id="KAF6746915.1"/>
    </source>
</evidence>
<feature type="domain" description="F-box" evidence="2">
    <location>
        <begin position="44"/>
        <end position="91"/>
    </location>
</feature>
<comment type="caution">
    <text evidence="3">The sequence shown here is derived from an EMBL/GenBank/DDBJ whole genome shotgun (WGS) entry which is preliminary data.</text>
</comment>
<dbReference type="Gene3D" id="1.20.1280.50">
    <property type="match status" value="1"/>
</dbReference>
<gene>
    <name evidence="3" type="ORF">DFP72DRAFT_1050509</name>
</gene>
<sequence>MMLELAAVRQQERARPASRAVPLVSQHPSAWNRYSSSKAVARPPQDTEKLPIELGILIAKELPTRDICRLQQTCKAFYDLLEGDSELWRERTAGTLGIVTKQHYQLGISQGISSGMSRSLPTIIVNPFRLGGEGNPELPFFEVVQGNMRERKPAMEHSGIGPSSMMRATVISLSIVPHCSNGADLAPIIPLDPLGTRIQRVRQHDTWRTREGLAKKLNLGSNSDIILLHLTRSSEDSVAKEIMHLQAGQCYCHPLSGGALEAFACRKRFWRGGIKVKAGSTSLPGYTLRRDHSPSKRASAFHLSKVPTRVEVATRMWGNVPSTSAVGSENIPLNPFTTVLCLRSSSTALDAQEPPPPAQIRVLGLRAWKIWKSTRLSECSAPRKSPKYTLDHTIAALVSQKIPPAFPIPIPRARSSQTPPQPQAVRPEAQDLFSATYIHLTCQSPTPRQASFYSISASKYRGSSSRKRNSPFTSTSKWSMYCQRVPFVWETSQESADNWAGMYHVWMSNKRLYQSGETDDRLFKVDLRTMRSMQLVFRIKSTLRPKSLSEKSVVSKKVEPQRYILQHINFKRGVTNTARRGRDESRKNWANWSPRVRYLVYAMSMRRFDYCTQYGDEENENREQKGERKRPIKLSSSEKRKLGQKAHDQWRKEGNPCKREGREGLRREWDETCYRRRGKTPDQAN</sequence>
<dbReference type="AlphaFoldDB" id="A0A8H6LXY1"/>
<protein>
    <recommendedName>
        <fullName evidence="2">F-box domain-containing protein</fullName>
    </recommendedName>
</protein>
<dbReference type="OrthoDB" id="28868at2759"/>
<dbReference type="InterPro" id="IPR036047">
    <property type="entry name" value="F-box-like_dom_sf"/>
</dbReference>
<dbReference type="EMBL" id="JACGCI010000087">
    <property type="protein sequence ID" value="KAF6746915.1"/>
    <property type="molecule type" value="Genomic_DNA"/>
</dbReference>
<evidence type="ECO:0000259" key="2">
    <source>
        <dbReference type="PROSITE" id="PS50181"/>
    </source>
</evidence>
<name>A0A8H6LXY1_9AGAR</name>
<feature type="compositionally biased region" description="Basic and acidic residues" evidence="1">
    <location>
        <begin position="636"/>
        <end position="661"/>
    </location>
</feature>
<dbReference type="SMART" id="SM00256">
    <property type="entry name" value="FBOX"/>
    <property type="match status" value="1"/>
</dbReference>
<dbReference type="SUPFAM" id="SSF81383">
    <property type="entry name" value="F-box domain"/>
    <property type="match status" value="1"/>
</dbReference>
<accession>A0A8H6LXY1</accession>
<feature type="region of interest" description="Disordered" evidence="1">
    <location>
        <begin position="617"/>
        <end position="661"/>
    </location>
</feature>
<dbReference type="Pfam" id="PF12937">
    <property type="entry name" value="F-box-like"/>
    <property type="match status" value="1"/>
</dbReference>
<reference evidence="3 4" key="1">
    <citation type="submission" date="2020-07" db="EMBL/GenBank/DDBJ databases">
        <title>Comparative genomics of pyrophilous fungi reveals a link between fire events and developmental genes.</title>
        <authorList>
            <consortium name="DOE Joint Genome Institute"/>
            <person name="Steindorff A.S."/>
            <person name="Carver A."/>
            <person name="Calhoun S."/>
            <person name="Stillman K."/>
            <person name="Liu H."/>
            <person name="Lipzen A."/>
            <person name="Pangilinan J."/>
            <person name="Labutti K."/>
            <person name="Bruns T.D."/>
            <person name="Grigoriev I.V."/>
        </authorList>
    </citation>
    <scope>NUCLEOTIDE SEQUENCE [LARGE SCALE GENOMIC DNA]</scope>
    <source>
        <strain evidence="3 4">CBS 144469</strain>
    </source>
</reference>
<keyword evidence="4" id="KW-1185">Reference proteome</keyword>